<comment type="caution">
    <text evidence="1">The sequence shown here is derived from an EMBL/GenBank/DDBJ whole genome shotgun (WGS) entry which is preliminary data.</text>
</comment>
<gene>
    <name evidence="1" type="ORF">CVO96_09975</name>
</gene>
<keyword evidence="2" id="KW-1185">Reference proteome</keyword>
<reference evidence="1 2" key="1">
    <citation type="submission" date="2018-01" db="EMBL/GenBank/DDBJ databases">
        <title>Deinococcus koreensis sp. nov., a radiation-resistant bacterium isolated from river water.</title>
        <authorList>
            <person name="Choi A."/>
        </authorList>
    </citation>
    <scope>NUCLEOTIDE SEQUENCE [LARGE SCALE GENOMIC DNA]</scope>
    <source>
        <strain evidence="1 2">SJW1-2</strain>
    </source>
</reference>
<sequence length="628" mass="70160">MGTLDFDLPTTYEVQVLRAPTGSKKSRLSREKIAQAFKSGALKRVIWAVHSTLKNDSLAFEASQHFKEVGVDAVTLAAWDDTKPRKYHAQLAWPQTPQVKIVSFAHLPFIYGRSQTLRKLDAELLVIDELPMTGLVHPARMSIKEMGQIASCGGGPLALRLIGLMSKRLDQPDSAFTEDLAADPRGITRRRYFTGKDFLQSVGNGLTDADWDAFGQALDGFKPFTDQMWFTSEWLAAFRADVEAGQDSGRFGLTWAVRNGVLTEPPVFYSSTLTPLADLPPTLVLDAYADPGLYQALFPNQQVRLIDRGRNPPLQIELAPELKLYRLHMGRESANCHRRHIAEEILLLHRDSGLKVVLLVDKAFRKSGSPWQLALTEASRHLGIPVPPALHHFAGRGKNEFDGHLVVALSLAALPNSHHVIDLAALYPYSPARRKAMHRALMRAERLQMYNRGRQPTSGQRIISAFDPELPKHQCITSLYKPALPFTKQSDNPRWEHAMQVVTRELVTALGGVPRAFLGVLGLIRVNFGKGEKAAAHSQALRAAVRASTLQPDSQLAQWLHLDYLPSFRDVKPYRKKDGRVTDVLNGFHLATSGYQHDFPYQQERIKTQIWVPADGDELAVLRRAYPG</sequence>
<name>A0A2K3UYQ6_9DEIO</name>
<proteinExistence type="predicted"/>
<evidence type="ECO:0000313" key="1">
    <source>
        <dbReference type="EMBL" id="PNY81655.1"/>
    </source>
</evidence>
<evidence type="ECO:0000313" key="2">
    <source>
        <dbReference type="Proteomes" id="UP000236379"/>
    </source>
</evidence>
<protein>
    <submittedName>
        <fullName evidence="1">Uncharacterized protein</fullName>
    </submittedName>
</protein>
<accession>A0A2K3UYQ6</accession>
<dbReference type="Proteomes" id="UP000236379">
    <property type="component" value="Unassembled WGS sequence"/>
</dbReference>
<dbReference type="EMBL" id="PPPD01000001">
    <property type="protein sequence ID" value="PNY81655.1"/>
    <property type="molecule type" value="Genomic_DNA"/>
</dbReference>
<dbReference type="AlphaFoldDB" id="A0A2K3UYQ6"/>
<organism evidence="1 2">
    <name type="scientific">Deinococcus koreensis</name>
    <dbReference type="NCBI Taxonomy" id="2054903"/>
    <lineage>
        <taxon>Bacteria</taxon>
        <taxon>Thermotogati</taxon>
        <taxon>Deinococcota</taxon>
        <taxon>Deinococci</taxon>
        <taxon>Deinococcales</taxon>
        <taxon>Deinococcaceae</taxon>
        <taxon>Deinococcus</taxon>
    </lineage>
</organism>